<proteinExistence type="inferred from homology"/>
<dbReference type="PANTHER" id="PTHR46206:SF2">
    <property type="entry name" value="CYTOCHROME P450 MONOOXYGENASE AUSG-RELATED"/>
    <property type="match status" value="1"/>
</dbReference>
<dbReference type="InterPro" id="IPR001128">
    <property type="entry name" value="Cyt_P450"/>
</dbReference>
<evidence type="ECO:0000256" key="1">
    <source>
        <dbReference type="ARBA" id="ARBA00001971"/>
    </source>
</evidence>
<dbReference type="InterPro" id="IPR017972">
    <property type="entry name" value="Cyt_P450_CS"/>
</dbReference>
<dbReference type="EMBL" id="MU864683">
    <property type="protein sequence ID" value="KAK4182318.1"/>
    <property type="molecule type" value="Genomic_DNA"/>
</dbReference>
<dbReference type="GO" id="GO:0005506">
    <property type="term" value="F:iron ion binding"/>
    <property type="evidence" value="ECO:0007669"/>
    <property type="project" value="InterPro"/>
</dbReference>
<dbReference type="GO" id="GO:0016705">
    <property type="term" value="F:oxidoreductase activity, acting on paired donors, with incorporation or reduction of molecular oxygen"/>
    <property type="evidence" value="ECO:0007669"/>
    <property type="project" value="InterPro"/>
</dbReference>
<feature type="binding site" description="axial binding residue" evidence="8">
    <location>
        <position position="449"/>
    </location>
    <ligand>
        <name>heme</name>
        <dbReference type="ChEBI" id="CHEBI:30413"/>
    </ligand>
    <ligandPart>
        <name>Fe</name>
        <dbReference type="ChEBI" id="CHEBI:18248"/>
    </ligandPart>
</feature>
<evidence type="ECO:0000256" key="6">
    <source>
        <dbReference type="ARBA" id="ARBA00023004"/>
    </source>
</evidence>
<dbReference type="AlphaFoldDB" id="A0AAN7ACN5"/>
<dbReference type="PANTHER" id="PTHR46206">
    <property type="entry name" value="CYTOCHROME P450"/>
    <property type="match status" value="1"/>
</dbReference>
<keyword evidence="7 9" id="KW-0503">Monooxygenase</keyword>
<keyword evidence="6 8" id="KW-0408">Iron</keyword>
<organism evidence="11 12">
    <name type="scientific">Podospora australis</name>
    <dbReference type="NCBI Taxonomy" id="1536484"/>
    <lineage>
        <taxon>Eukaryota</taxon>
        <taxon>Fungi</taxon>
        <taxon>Dikarya</taxon>
        <taxon>Ascomycota</taxon>
        <taxon>Pezizomycotina</taxon>
        <taxon>Sordariomycetes</taxon>
        <taxon>Sordariomycetidae</taxon>
        <taxon>Sordariales</taxon>
        <taxon>Podosporaceae</taxon>
        <taxon>Podospora</taxon>
    </lineage>
</organism>
<dbReference type="Proteomes" id="UP001302126">
    <property type="component" value="Unassembled WGS sequence"/>
</dbReference>
<keyword evidence="12" id="KW-1185">Reference proteome</keyword>
<keyword evidence="10" id="KW-0472">Membrane</keyword>
<evidence type="ECO:0000256" key="5">
    <source>
        <dbReference type="ARBA" id="ARBA00023002"/>
    </source>
</evidence>
<accession>A0AAN7ACN5</accession>
<protein>
    <submittedName>
        <fullName evidence="11">Cytochrome P450</fullName>
    </submittedName>
</protein>
<evidence type="ECO:0000256" key="7">
    <source>
        <dbReference type="ARBA" id="ARBA00023033"/>
    </source>
</evidence>
<dbReference type="SUPFAM" id="SSF48264">
    <property type="entry name" value="Cytochrome P450"/>
    <property type="match status" value="1"/>
</dbReference>
<keyword evidence="3 8" id="KW-0349">Heme</keyword>
<evidence type="ECO:0000256" key="10">
    <source>
        <dbReference type="SAM" id="Phobius"/>
    </source>
</evidence>
<evidence type="ECO:0000256" key="2">
    <source>
        <dbReference type="ARBA" id="ARBA00010617"/>
    </source>
</evidence>
<keyword evidence="4 8" id="KW-0479">Metal-binding</keyword>
<feature type="transmembrane region" description="Helical" evidence="10">
    <location>
        <begin position="12"/>
        <end position="31"/>
    </location>
</feature>
<dbReference type="GO" id="GO:0020037">
    <property type="term" value="F:heme binding"/>
    <property type="evidence" value="ECO:0007669"/>
    <property type="project" value="InterPro"/>
</dbReference>
<keyword evidence="10" id="KW-0812">Transmembrane</keyword>
<reference evidence="11" key="2">
    <citation type="submission" date="2023-05" db="EMBL/GenBank/DDBJ databases">
        <authorList>
            <consortium name="Lawrence Berkeley National Laboratory"/>
            <person name="Steindorff A."/>
            <person name="Hensen N."/>
            <person name="Bonometti L."/>
            <person name="Westerberg I."/>
            <person name="Brannstrom I.O."/>
            <person name="Guillou S."/>
            <person name="Cros-Aarteil S."/>
            <person name="Calhoun S."/>
            <person name="Haridas S."/>
            <person name="Kuo A."/>
            <person name="Mondo S."/>
            <person name="Pangilinan J."/>
            <person name="Riley R."/>
            <person name="Labutti K."/>
            <person name="Andreopoulos B."/>
            <person name="Lipzen A."/>
            <person name="Chen C."/>
            <person name="Yanf M."/>
            <person name="Daum C."/>
            <person name="Ng V."/>
            <person name="Clum A."/>
            <person name="Ohm R."/>
            <person name="Martin F."/>
            <person name="Silar P."/>
            <person name="Natvig D."/>
            <person name="Lalanne C."/>
            <person name="Gautier V."/>
            <person name="Ament-Velasquez S.L."/>
            <person name="Kruys A."/>
            <person name="Hutchinson M.I."/>
            <person name="Powell A.J."/>
            <person name="Barry K."/>
            <person name="Miller A.N."/>
            <person name="Grigoriev I.V."/>
            <person name="Debuchy R."/>
            <person name="Gladieux P."/>
            <person name="Thoren M.H."/>
            <person name="Johannesson H."/>
        </authorList>
    </citation>
    <scope>NUCLEOTIDE SEQUENCE</scope>
    <source>
        <strain evidence="11">PSN309</strain>
    </source>
</reference>
<evidence type="ECO:0000256" key="8">
    <source>
        <dbReference type="PIRSR" id="PIRSR602403-1"/>
    </source>
</evidence>
<evidence type="ECO:0000256" key="3">
    <source>
        <dbReference type="ARBA" id="ARBA00022617"/>
    </source>
</evidence>
<dbReference type="PROSITE" id="PS00086">
    <property type="entry name" value="CYTOCHROME_P450"/>
    <property type="match status" value="1"/>
</dbReference>
<comment type="caution">
    <text evidence="11">The sequence shown here is derived from an EMBL/GenBank/DDBJ whole genome shotgun (WGS) entry which is preliminary data.</text>
</comment>
<dbReference type="Gene3D" id="1.10.630.10">
    <property type="entry name" value="Cytochrome P450"/>
    <property type="match status" value="1"/>
</dbReference>
<name>A0AAN7ACN5_9PEZI</name>
<evidence type="ECO:0000313" key="11">
    <source>
        <dbReference type="EMBL" id="KAK4182318.1"/>
    </source>
</evidence>
<sequence length="518" mass="58755">MDTTVFEINTRVFQFWTAASLIGLCLSLWFWGKDDSKSAFPLVGADENDSTNYGKAAQNFARDSYSILSKAMKKYQGPFRVASATGVKIVLPTRYLEDIKSDDRFSFAHEMAKQSLSHLPGFEAFATPLHNNIFQDTIKIKITQSLGAITESLAEETSLSLHQLIGDKAEWHELQVSKTVLDLTTRLSTRVFLGAHFSRDEKWLNLALAYTMTAFQASQTLLKWPVLLQRAANMFLPICVGQRAMLGSIRAMIEPEIAKRRKHLQGNHTEKQKGTDTLDWMDEIAQGRPFDLVLGQLQLNFVAIHTTSTLMTDVLLDLCTFPEYVPKLREEVIEVLKENGWKKTAMYKLKRMDSFIKEVLRLRPQSMITARRMTTDDVIFSDGVQIPRGSSIMVPTIVAGVDPKVYPNPDRFDGERFFRMRTAEKDDPKAQLVTVSAEYLGFGYGKHACPGRFLAAHEIKVALCHLLLKYEIKFLDGQEGKRPASLAWETAYMTDPSLKIMIRRRKEELDLDNLHVSA</sequence>
<evidence type="ECO:0000256" key="4">
    <source>
        <dbReference type="ARBA" id="ARBA00022723"/>
    </source>
</evidence>
<dbReference type="InterPro" id="IPR036396">
    <property type="entry name" value="Cyt_P450_sf"/>
</dbReference>
<dbReference type="GO" id="GO:0004497">
    <property type="term" value="F:monooxygenase activity"/>
    <property type="evidence" value="ECO:0007669"/>
    <property type="project" value="UniProtKB-KW"/>
</dbReference>
<gene>
    <name evidence="11" type="ORF">QBC35DRAFT_181022</name>
</gene>
<evidence type="ECO:0000313" key="12">
    <source>
        <dbReference type="Proteomes" id="UP001302126"/>
    </source>
</evidence>
<evidence type="ECO:0000256" key="9">
    <source>
        <dbReference type="RuleBase" id="RU000461"/>
    </source>
</evidence>
<keyword evidence="10" id="KW-1133">Transmembrane helix</keyword>
<dbReference type="PRINTS" id="PR00465">
    <property type="entry name" value="EP450IV"/>
</dbReference>
<comment type="cofactor">
    <cofactor evidence="1 8">
        <name>heme</name>
        <dbReference type="ChEBI" id="CHEBI:30413"/>
    </cofactor>
</comment>
<dbReference type="InterPro" id="IPR002403">
    <property type="entry name" value="Cyt_P450_E_grp-IV"/>
</dbReference>
<reference evidence="11" key="1">
    <citation type="journal article" date="2023" name="Mol. Phylogenet. Evol.">
        <title>Genome-scale phylogeny and comparative genomics of the fungal order Sordariales.</title>
        <authorList>
            <person name="Hensen N."/>
            <person name="Bonometti L."/>
            <person name="Westerberg I."/>
            <person name="Brannstrom I.O."/>
            <person name="Guillou S."/>
            <person name="Cros-Aarteil S."/>
            <person name="Calhoun S."/>
            <person name="Haridas S."/>
            <person name="Kuo A."/>
            <person name="Mondo S."/>
            <person name="Pangilinan J."/>
            <person name="Riley R."/>
            <person name="LaButti K."/>
            <person name="Andreopoulos B."/>
            <person name="Lipzen A."/>
            <person name="Chen C."/>
            <person name="Yan M."/>
            <person name="Daum C."/>
            <person name="Ng V."/>
            <person name="Clum A."/>
            <person name="Steindorff A."/>
            <person name="Ohm R.A."/>
            <person name="Martin F."/>
            <person name="Silar P."/>
            <person name="Natvig D.O."/>
            <person name="Lalanne C."/>
            <person name="Gautier V."/>
            <person name="Ament-Velasquez S.L."/>
            <person name="Kruys A."/>
            <person name="Hutchinson M.I."/>
            <person name="Powell A.J."/>
            <person name="Barry K."/>
            <person name="Miller A.N."/>
            <person name="Grigoriev I.V."/>
            <person name="Debuchy R."/>
            <person name="Gladieux P."/>
            <person name="Hiltunen Thoren M."/>
            <person name="Johannesson H."/>
        </authorList>
    </citation>
    <scope>NUCLEOTIDE SEQUENCE</scope>
    <source>
        <strain evidence="11">PSN309</strain>
    </source>
</reference>
<keyword evidence="5 9" id="KW-0560">Oxidoreductase</keyword>
<comment type="similarity">
    <text evidence="2 9">Belongs to the cytochrome P450 family.</text>
</comment>
<dbReference type="CDD" id="cd11041">
    <property type="entry name" value="CYP503A1-like"/>
    <property type="match status" value="1"/>
</dbReference>
<dbReference type="Pfam" id="PF00067">
    <property type="entry name" value="p450"/>
    <property type="match status" value="1"/>
</dbReference>